<keyword evidence="1" id="KW-1133">Transmembrane helix</keyword>
<keyword evidence="3" id="KW-1185">Reference proteome</keyword>
<evidence type="ECO:0000313" key="3">
    <source>
        <dbReference type="Proteomes" id="UP000184611"/>
    </source>
</evidence>
<gene>
    <name evidence="2" type="ORF">SAMN05443547_0920</name>
</gene>
<reference evidence="3" key="1">
    <citation type="submission" date="2016-12" db="EMBL/GenBank/DDBJ databases">
        <authorList>
            <person name="Varghese N."/>
            <person name="Submissions S."/>
        </authorList>
    </citation>
    <scope>NUCLEOTIDE SEQUENCE [LARGE SCALE GENOMIC DNA]</scope>
    <source>
        <strain evidence="3">DSM 18830</strain>
    </source>
</reference>
<dbReference type="STRING" id="416016.SAMN05443547_0920"/>
<protein>
    <submittedName>
        <fullName evidence="2">Uncharacterized protein</fullName>
    </submittedName>
</protein>
<keyword evidence="1" id="KW-0812">Transmembrane</keyword>
<dbReference type="EMBL" id="FRYK01000001">
    <property type="protein sequence ID" value="SHO72586.1"/>
    <property type="molecule type" value="Genomic_DNA"/>
</dbReference>
<proteinExistence type="predicted"/>
<feature type="transmembrane region" description="Helical" evidence="1">
    <location>
        <begin position="31"/>
        <end position="54"/>
    </location>
</feature>
<name>A0A1M7ZUQ7_9FLAO</name>
<organism evidence="2 3">
    <name type="scientific">Flavobacterium cucumis</name>
    <dbReference type="NCBI Taxonomy" id="416016"/>
    <lineage>
        <taxon>Bacteria</taxon>
        <taxon>Pseudomonadati</taxon>
        <taxon>Bacteroidota</taxon>
        <taxon>Flavobacteriia</taxon>
        <taxon>Flavobacteriales</taxon>
        <taxon>Flavobacteriaceae</taxon>
        <taxon>Flavobacterium</taxon>
    </lineage>
</organism>
<accession>A0A1M7ZUQ7</accession>
<sequence length="119" mass="14283">MRYILLFIDWVISTSYHFSVIKRKNLIDNSIFFTSIIFTDIIGLIINLFVYFFDLNRPKPYLYLITLIIVFASNKIYLSDKTRLNHIMKKNVNKNDFTMLFLVFFILQILFFSSLALIY</sequence>
<evidence type="ECO:0000256" key="1">
    <source>
        <dbReference type="SAM" id="Phobius"/>
    </source>
</evidence>
<dbReference type="AlphaFoldDB" id="A0A1M7ZUQ7"/>
<keyword evidence="1" id="KW-0472">Membrane</keyword>
<dbReference type="Proteomes" id="UP000184611">
    <property type="component" value="Unassembled WGS sequence"/>
</dbReference>
<feature type="transmembrane region" description="Helical" evidence="1">
    <location>
        <begin position="99"/>
        <end position="118"/>
    </location>
</feature>
<evidence type="ECO:0000313" key="2">
    <source>
        <dbReference type="EMBL" id="SHO72586.1"/>
    </source>
</evidence>
<feature type="transmembrane region" description="Helical" evidence="1">
    <location>
        <begin position="60"/>
        <end position="78"/>
    </location>
</feature>